<organism evidence="1">
    <name type="scientific">Caldimicrobium thiodismutans</name>
    <dbReference type="NCBI Taxonomy" id="1653476"/>
    <lineage>
        <taxon>Bacteria</taxon>
        <taxon>Pseudomonadati</taxon>
        <taxon>Thermodesulfobacteriota</taxon>
        <taxon>Thermodesulfobacteria</taxon>
        <taxon>Thermodesulfobacteriales</taxon>
        <taxon>Thermodesulfobacteriaceae</taxon>
        <taxon>Caldimicrobium</taxon>
    </lineage>
</organism>
<proteinExistence type="predicted"/>
<sequence length="96" mass="10972">MVVGVAKIELFFPEPNSLKAKRQILKALIQKIESNFRKVSVAEVDGHDHWQRTVIGVSLVGRDHPFVDSRLTSLVDFIQQHSALEIVKVEIDYLNY</sequence>
<dbReference type="AlphaFoldDB" id="A0A832GNY2"/>
<protein>
    <submittedName>
        <fullName evidence="1">DUF503 domain-containing protein</fullName>
    </submittedName>
</protein>
<dbReference type="EMBL" id="DSZU01000066">
    <property type="protein sequence ID" value="HGV55204.1"/>
    <property type="molecule type" value="Genomic_DNA"/>
</dbReference>
<dbReference type="InterPro" id="IPR036746">
    <property type="entry name" value="TT1725-like_sf"/>
</dbReference>
<dbReference type="Pfam" id="PF04456">
    <property type="entry name" value="DUF503"/>
    <property type="match status" value="1"/>
</dbReference>
<accession>A0A832GNY2</accession>
<comment type="caution">
    <text evidence="1">The sequence shown here is derived from an EMBL/GenBank/DDBJ whole genome shotgun (WGS) entry which is preliminary data.</text>
</comment>
<name>A0A832GNY2_9BACT</name>
<evidence type="ECO:0000313" key="1">
    <source>
        <dbReference type="EMBL" id="HGV55204.1"/>
    </source>
</evidence>
<dbReference type="SUPFAM" id="SSF103007">
    <property type="entry name" value="Hypothetical protein TT1725"/>
    <property type="match status" value="1"/>
</dbReference>
<dbReference type="PANTHER" id="PTHR36441">
    <property type="entry name" value="HYPOTHETICAL CYTOSOLIC PROTEIN"/>
    <property type="match status" value="1"/>
</dbReference>
<dbReference type="InterPro" id="IPR007546">
    <property type="entry name" value="DUF503"/>
</dbReference>
<dbReference type="PANTHER" id="PTHR36441:SF1">
    <property type="entry name" value="DUF503 DOMAIN-CONTAINING PROTEIN"/>
    <property type="match status" value="1"/>
</dbReference>
<gene>
    <name evidence="1" type="ORF">ENT73_03860</name>
</gene>
<reference evidence="1" key="1">
    <citation type="journal article" date="2020" name="mSystems">
        <title>Genome- and Community-Level Interaction Insights into Carbon Utilization and Element Cycling Functions of Hydrothermarchaeota in Hydrothermal Sediment.</title>
        <authorList>
            <person name="Zhou Z."/>
            <person name="Liu Y."/>
            <person name="Xu W."/>
            <person name="Pan J."/>
            <person name="Luo Z.H."/>
            <person name="Li M."/>
        </authorList>
    </citation>
    <scope>NUCLEOTIDE SEQUENCE [LARGE SCALE GENOMIC DNA]</scope>
    <source>
        <strain evidence="1">SpSt-605</strain>
    </source>
</reference>
<dbReference type="Gene3D" id="3.30.70.1120">
    <property type="entry name" value="TT1725-like"/>
    <property type="match status" value="1"/>
</dbReference>